<organism evidence="2 3">
    <name type="scientific">Roseovarius litorisediminis</name>
    <dbReference type="NCBI Taxonomy" id="1312363"/>
    <lineage>
        <taxon>Bacteria</taxon>
        <taxon>Pseudomonadati</taxon>
        <taxon>Pseudomonadota</taxon>
        <taxon>Alphaproteobacteria</taxon>
        <taxon>Rhodobacterales</taxon>
        <taxon>Roseobacteraceae</taxon>
        <taxon>Roseovarius</taxon>
    </lineage>
</organism>
<evidence type="ECO:0000313" key="2">
    <source>
        <dbReference type="EMBL" id="SLN54741.1"/>
    </source>
</evidence>
<feature type="transmembrane region" description="Helical" evidence="1">
    <location>
        <begin position="26"/>
        <end position="45"/>
    </location>
</feature>
<dbReference type="EMBL" id="FWFL01000007">
    <property type="protein sequence ID" value="SLN54741.1"/>
    <property type="molecule type" value="Genomic_DNA"/>
</dbReference>
<feature type="transmembrane region" description="Helical" evidence="1">
    <location>
        <begin position="177"/>
        <end position="198"/>
    </location>
</feature>
<feature type="transmembrane region" description="Helical" evidence="1">
    <location>
        <begin position="219"/>
        <end position="240"/>
    </location>
</feature>
<accession>A0A1Y5T304</accession>
<keyword evidence="1" id="KW-0472">Membrane</keyword>
<feature type="transmembrane region" description="Helical" evidence="1">
    <location>
        <begin position="95"/>
        <end position="114"/>
    </location>
</feature>
<protein>
    <submittedName>
        <fullName evidence="2">Uncharacterized protein</fullName>
    </submittedName>
</protein>
<keyword evidence="3" id="KW-1185">Reference proteome</keyword>
<proteinExistence type="predicted"/>
<feature type="transmembrane region" description="Helical" evidence="1">
    <location>
        <begin position="260"/>
        <end position="280"/>
    </location>
</feature>
<dbReference type="RefSeq" id="WP_085893153.1">
    <property type="nucleotide sequence ID" value="NZ_FWFL01000007.1"/>
</dbReference>
<gene>
    <name evidence="2" type="ORF">PEL8287_02937</name>
</gene>
<evidence type="ECO:0000256" key="1">
    <source>
        <dbReference type="SAM" id="Phobius"/>
    </source>
</evidence>
<dbReference type="OrthoDB" id="9803163at2"/>
<keyword evidence="1" id="KW-0812">Transmembrane</keyword>
<name>A0A1Y5T304_9RHOB</name>
<reference evidence="2 3" key="1">
    <citation type="submission" date="2017-03" db="EMBL/GenBank/DDBJ databases">
        <authorList>
            <person name="Afonso C.L."/>
            <person name="Miller P.J."/>
            <person name="Scott M.A."/>
            <person name="Spackman E."/>
            <person name="Goraichik I."/>
            <person name="Dimitrov K.M."/>
            <person name="Suarez D.L."/>
            <person name="Swayne D.E."/>
        </authorList>
    </citation>
    <scope>NUCLEOTIDE SEQUENCE [LARGE SCALE GENOMIC DNA]</scope>
    <source>
        <strain evidence="2 3">CECT 8287</strain>
    </source>
</reference>
<feature type="transmembrane region" description="Helical" evidence="1">
    <location>
        <begin position="65"/>
        <end position="83"/>
    </location>
</feature>
<evidence type="ECO:0000313" key="3">
    <source>
        <dbReference type="Proteomes" id="UP000193827"/>
    </source>
</evidence>
<sequence length="295" mass="32296">MTQIPDPSIAPDDLPFALSLKRVNRGVGYVALFLPVWLILLTVFTNTCFNASISHYYFSRIGGDLFVGSLTFIGLLLTFFYSFRPHQVDGYRAHEWYDIWLIKLAGISAFLIAFSPTTGSGCTYNGAEVARAFLNHASGSQAFHPPGGTITGTISYDMWATFPVFGDAAHVPGILKALHFGGAAVMFSVLGYFSYFVFTRVNSLASLAAGSRKDRRNGWYKILGMAIFAAVGIMGGAAIIAKMVLSPEASEAFVTWWDGWRLTFVLETIALVSFGLSWMIKGRFIGAFEDQAALR</sequence>
<dbReference type="AlphaFoldDB" id="A0A1Y5T304"/>
<dbReference type="Proteomes" id="UP000193827">
    <property type="component" value="Unassembled WGS sequence"/>
</dbReference>
<keyword evidence="1" id="KW-1133">Transmembrane helix</keyword>